<sequence>MNGTATALTAKVPSPGVWAPAVTLFDPVTDTLDLDSQAKYYQYLAQHLTGLVVLGTNAETFLLTREERAALLRTARHAVGPRYEIMAGVGGHSTKQVLEYIRDASAARADYALVLPCAYFGAQTSKKVVMNFYEEIAERSPMPIVIYNFPGVCNGVDIDSDMMATLARKHKNIVGCKLTCANVGKITRLAAEFDKSEFAVFGGQADFLLAGLSVGSAGTITGFGNVAPKTIRRIYDLFTQGKVEEALKLHRVQAFGEVIGKSGIANTKYGASLTSAKSAGIQDAESKLRPRRPYEPLTEEQKAEVRAKIAGTVEIENSL</sequence>
<dbReference type="Gene3D" id="3.20.20.70">
    <property type="entry name" value="Aldolase class I"/>
    <property type="match status" value="1"/>
</dbReference>
<dbReference type="RefSeq" id="XP_033590418.1">
    <property type="nucleotide sequence ID" value="XM_033736872.1"/>
</dbReference>
<dbReference type="CDD" id="cd00408">
    <property type="entry name" value="DHDPS-like"/>
    <property type="match status" value="1"/>
</dbReference>
<dbReference type="InterPro" id="IPR002220">
    <property type="entry name" value="DapA-like"/>
</dbReference>
<dbReference type="Proteomes" id="UP000799767">
    <property type="component" value="Unassembled WGS sequence"/>
</dbReference>
<comment type="similarity">
    <text evidence="1">Belongs to the DapA family.</text>
</comment>
<dbReference type="AlphaFoldDB" id="A0A6A6PUQ9"/>
<gene>
    <name evidence="4" type="ORF">BDY17DRAFT_322746</name>
</gene>
<keyword evidence="1" id="KW-0456">Lyase</keyword>
<dbReference type="PIRSF" id="PIRSF001365">
    <property type="entry name" value="DHDPS"/>
    <property type="match status" value="1"/>
</dbReference>
<evidence type="ECO:0000256" key="1">
    <source>
        <dbReference type="PIRNR" id="PIRNR001365"/>
    </source>
</evidence>
<evidence type="ECO:0008006" key="6">
    <source>
        <dbReference type="Google" id="ProtNLM"/>
    </source>
</evidence>
<dbReference type="Pfam" id="PF00701">
    <property type="entry name" value="DHDPS"/>
    <property type="match status" value="1"/>
</dbReference>
<name>A0A6A6PUQ9_9PEZI</name>
<dbReference type="PRINTS" id="PR00146">
    <property type="entry name" value="DHPICSNTHASE"/>
</dbReference>
<dbReference type="SMART" id="SM01130">
    <property type="entry name" value="DHDPS"/>
    <property type="match status" value="1"/>
</dbReference>
<dbReference type="PANTHER" id="PTHR12128:SF47">
    <property type="entry name" value="DIHYDRODIPICOLINATE SYNTHASE-RELATED"/>
    <property type="match status" value="1"/>
</dbReference>
<feature type="active site" description="Schiff-base intermediate with substrate" evidence="2">
    <location>
        <position position="177"/>
    </location>
</feature>
<reference evidence="4" key="1">
    <citation type="journal article" date="2020" name="Stud. Mycol.">
        <title>101 Dothideomycetes genomes: a test case for predicting lifestyles and emergence of pathogens.</title>
        <authorList>
            <person name="Haridas S."/>
            <person name="Albert R."/>
            <person name="Binder M."/>
            <person name="Bloem J."/>
            <person name="Labutti K."/>
            <person name="Salamov A."/>
            <person name="Andreopoulos B."/>
            <person name="Baker S."/>
            <person name="Barry K."/>
            <person name="Bills G."/>
            <person name="Bluhm B."/>
            <person name="Cannon C."/>
            <person name="Castanera R."/>
            <person name="Culley D."/>
            <person name="Daum C."/>
            <person name="Ezra D."/>
            <person name="Gonzalez J."/>
            <person name="Henrissat B."/>
            <person name="Kuo A."/>
            <person name="Liang C."/>
            <person name="Lipzen A."/>
            <person name="Lutzoni F."/>
            <person name="Magnuson J."/>
            <person name="Mondo S."/>
            <person name="Nolan M."/>
            <person name="Ohm R."/>
            <person name="Pangilinan J."/>
            <person name="Park H.-J."/>
            <person name="Ramirez L."/>
            <person name="Alfaro M."/>
            <person name="Sun H."/>
            <person name="Tritt A."/>
            <person name="Yoshinaga Y."/>
            <person name="Zwiers L.-H."/>
            <person name="Turgeon B."/>
            <person name="Goodwin S."/>
            <person name="Spatafora J."/>
            <person name="Crous P."/>
            <person name="Grigoriev I."/>
        </authorList>
    </citation>
    <scope>NUCLEOTIDE SEQUENCE</scope>
    <source>
        <strain evidence="4">CBS 113389</strain>
    </source>
</reference>
<dbReference type="GO" id="GO:0008840">
    <property type="term" value="F:4-hydroxy-tetrahydrodipicolinate synthase activity"/>
    <property type="evidence" value="ECO:0007669"/>
    <property type="project" value="TreeGrafter"/>
</dbReference>
<dbReference type="SUPFAM" id="SSF51569">
    <property type="entry name" value="Aldolase"/>
    <property type="match status" value="1"/>
</dbReference>
<evidence type="ECO:0000313" key="5">
    <source>
        <dbReference type="Proteomes" id="UP000799767"/>
    </source>
</evidence>
<dbReference type="GeneID" id="54477874"/>
<evidence type="ECO:0000256" key="3">
    <source>
        <dbReference type="PIRSR" id="PIRSR001365-2"/>
    </source>
</evidence>
<keyword evidence="5" id="KW-1185">Reference proteome</keyword>
<proteinExistence type="inferred from homology"/>
<feature type="binding site" evidence="3">
    <location>
        <position position="220"/>
    </location>
    <ligand>
        <name>pyruvate</name>
        <dbReference type="ChEBI" id="CHEBI:15361"/>
    </ligand>
</feature>
<accession>A0A6A6PUQ9</accession>
<evidence type="ECO:0000256" key="2">
    <source>
        <dbReference type="PIRSR" id="PIRSR001365-1"/>
    </source>
</evidence>
<organism evidence="4 5">
    <name type="scientific">Neohortaea acidophila</name>
    <dbReference type="NCBI Taxonomy" id="245834"/>
    <lineage>
        <taxon>Eukaryota</taxon>
        <taxon>Fungi</taxon>
        <taxon>Dikarya</taxon>
        <taxon>Ascomycota</taxon>
        <taxon>Pezizomycotina</taxon>
        <taxon>Dothideomycetes</taxon>
        <taxon>Dothideomycetidae</taxon>
        <taxon>Mycosphaerellales</taxon>
        <taxon>Teratosphaeriaceae</taxon>
        <taxon>Neohortaea</taxon>
    </lineage>
</organism>
<dbReference type="EMBL" id="MU001634">
    <property type="protein sequence ID" value="KAF2483848.1"/>
    <property type="molecule type" value="Genomic_DNA"/>
</dbReference>
<dbReference type="InterPro" id="IPR013785">
    <property type="entry name" value="Aldolase_TIM"/>
</dbReference>
<protein>
    <recommendedName>
        <fullName evidence="6">Dihydrodipicolinate synthetase</fullName>
    </recommendedName>
</protein>
<dbReference type="OrthoDB" id="191315at2759"/>
<feature type="active site" description="Proton donor/acceptor" evidence="2">
    <location>
        <position position="147"/>
    </location>
</feature>
<evidence type="ECO:0000313" key="4">
    <source>
        <dbReference type="EMBL" id="KAF2483848.1"/>
    </source>
</evidence>
<dbReference type="PANTHER" id="PTHR12128">
    <property type="entry name" value="DIHYDRODIPICOLINATE SYNTHASE"/>
    <property type="match status" value="1"/>
</dbReference>